<dbReference type="EMBL" id="CP003598">
    <property type="protein sequence ID" value="AFY91024.1"/>
    <property type="molecule type" value="Genomic_DNA"/>
</dbReference>
<protein>
    <submittedName>
        <fullName evidence="2">Uncharacterized protein</fullName>
    </submittedName>
</protein>
<keyword evidence="1" id="KW-1133">Transmembrane helix</keyword>
<dbReference type="KEGG" id="cthe:Chro_5673"/>
<gene>
    <name evidence="2" type="ORF">Chro_5673</name>
</gene>
<dbReference type="Proteomes" id="UP000010384">
    <property type="component" value="Plasmid pCHRO.01"/>
</dbReference>
<feature type="transmembrane region" description="Helical" evidence="1">
    <location>
        <begin position="30"/>
        <end position="48"/>
    </location>
</feature>
<dbReference type="PATRIC" id="fig|251229.3.peg.6629"/>
<name>K9U9U2_CHRTP</name>
<accession>K9U9U2</accession>
<keyword evidence="2" id="KW-0614">Plasmid</keyword>
<geneLocation type="plasmid" evidence="2 3">
    <name>pCHRO.01</name>
</geneLocation>
<proteinExistence type="predicted"/>
<feature type="transmembrane region" description="Helical" evidence="1">
    <location>
        <begin position="100"/>
        <end position="130"/>
    </location>
</feature>
<evidence type="ECO:0000256" key="1">
    <source>
        <dbReference type="SAM" id="Phobius"/>
    </source>
</evidence>
<feature type="transmembrane region" description="Helical" evidence="1">
    <location>
        <begin position="136"/>
        <end position="160"/>
    </location>
</feature>
<evidence type="ECO:0000313" key="3">
    <source>
        <dbReference type="Proteomes" id="UP000010384"/>
    </source>
</evidence>
<keyword evidence="3" id="KW-1185">Reference proteome</keyword>
<dbReference type="InParanoid" id="K9U9U2"/>
<keyword evidence="1" id="KW-0472">Membrane</keyword>
<dbReference type="HOGENOM" id="CLU_132599_0_0_3"/>
<sequence length="175" mass="20329">MTVSRTYLNYRMSNHQNTIHSFRWLDSPEWNVSIFSFLLSFFWEIQQMPFYQIPSELSYFDITSNCTLATMGDVGISLTSFWVVAAISRSRQWFHQPSRWQIGIFTLVGVAITVIFEALATGSLGVWAYADSMPTLPIFGTGLLPLLMWMLIPPLTIWFVKRQLSHVRYRNSKLM</sequence>
<evidence type="ECO:0000313" key="2">
    <source>
        <dbReference type="EMBL" id="AFY91024.1"/>
    </source>
</evidence>
<dbReference type="AlphaFoldDB" id="K9U9U2"/>
<reference evidence="2 3" key="1">
    <citation type="submission" date="2012-06" db="EMBL/GenBank/DDBJ databases">
        <title>Finished plasmid 1 of genome of Chroococcidiopsis thermalis PCC 7203.</title>
        <authorList>
            <consortium name="US DOE Joint Genome Institute"/>
            <person name="Gugger M."/>
            <person name="Coursin T."/>
            <person name="Rippka R."/>
            <person name="Tandeau De Marsac N."/>
            <person name="Huntemann M."/>
            <person name="Wei C.-L."/>
            <person name="Han J."/>
            <person name="Detter J.C."/>
            <person name="Han C."/>
            <person name="Tapia R."/>
            <person name="Davenport K."/>
            <person name="Daligault H."/>
            <person name="Erkkila T."/>
            <person name="Gu W."/>
            <person name="Munk A.C.C."/>
            <person name="Teshima H."/>
            <person name="Xu Y."/>
            <person name="Chain P."/>
            <person name="Chen A."/>
            <person name="Krypides N."/>
            <person name="Mavromatis K."/>
            <person name="Markowitz V."/>
            <person name="Szeto E."/>
            <person name="Ivanova N."/>
            <person name="Mikhailova N."/>
            <person name="Ovchinnikova G."/>
            <person name="Pagani I."/>
            <person name="Pati A."/>
            <person name="Goodwin L."/>
            <person name="Peters L."/>
            <person name="Pitluck S."/>
            <person name="Woyke T."/>
            <person name="Kerfeld C."/>
        </authorList>
    </citation>
    <scope>NUCLEOTIDE SEQUENCE [LARGE SCALE GENOMIC DNA]</scope>
    <source>
        <strain evidence="2 3">PCC 7203</strain>
        <plasmid evidence="2 3">pCHRO.01</plasmid>
    </source>
</reference>
<dbReference type="OrthoDB" id="512864at2"/>
<feature type="transmembrane region" description="Helical" evidence="1">
    <location>
        <begin position="68"/>
        <end position="88"/>
    </location>
</feature>
<organism evidence="2 3">
    <name type="scientific">Chroococcidiopsis thermalis (strain PCC 7203)</name>
    <dbReference type="NCBI Taxonomy" id="251229"/>
    <lineage>
        <taxon>Bacteria</taxon>
        <taxon>Bacillati</taxon>
        <taxon>Cyanobacteriota</taxon>
        <taxon>Cyanophyceae</taxon>
        <taxon>Chroococcidiopsidales</taxon>
        <taxon>Chroococcidiopsidaceae</taxon>
        <taxon>Chroococcidiopsis</taxon>
    </lineage>
</organism>
<keyword evidence="1" id="KW-0812">Transmembrane</keyword>